<dbReference type="SMART" id="SM00355">
    <property type="entry name" value="ZnF_C2H2"/>
    <property type="match status" value="7"/>
</dbReference>
<protein>
    <submittedName>
        <fullName evidence="5">C2H2-type domain-containing protein</fullName>
    </submittedName>
</protein>
<accession>A0A3P8DQ26</accession>
<dbReference type="PANTHER" id="PTHR33936">
    <property type="entry name" value="PROTEIN CBG17840"/>
    <property type="match status" value="1"/>
</dbReference>
<feature type="domain" description="C2H2-type" evidence="2">
    <location>
        <begin position="574"/>
        <end position="602"/>
    </location>
</feature>
<evidence type="ECO:0000313" key="4">
    <source>
        <dbReference type="Proteomes" id="UP000050761"/>
    </source>
</evidence>
<dbReference type="OrthoDB" id="5851006at2759"/>
<proteinExistence type="predicted"/>
<sequence>MPVDKSRAQCTFCLKHMTRRNLHAHMRNVHNTSFHTNLALRIKNAIDCPLCEEQGVHVRVATYADYVEHCSDVHAVDDSEKSLYTMVEKHFPDKRSYEKWLGEMCSSTCTSFVRRTSTTHGRQVHMRCNREGVYESKGTQRLCSSKKAIKHCTAHLVVTTNHDGSLKARGCFVHIGHDLDPTRLRRPAVPEDSFNDTVNECCESRISPICPVVCPECLKPIKRDNVGEHAVFAHKYTNRERQILLLYLGVEVTFPIPELHFKCDHCPSSFDRKFELSLHLDEEHADQNPSCSTTGAFVCFFDDCGQSYDTVEEYVKHCALKHSLESHQEFEVFNEFFCSTDEFLAWKAEIEEKTCSSFRRRSSDEQTTEYDCHWVSFIDQKSESQTKKCRTQDRRCTAFIKSQTRSDGSVEVIGCTDHVGHTKSAEKLLLTSRQKEELRGLISQGLQPAEIIEKMKEKYDSSSRMHYLVSSDVMLLANPPVEEESGTLDEIYICTECSEGPMTIKKLRSHTLEVHENYPDGDKEHGKTRANDMYYSCESCGYICFTELLLDAHLQRYHPSIGAVKTKTPVPETVTCPKCQMVFKTRYHLAVHCVSSHSSSTPNSFIVQTSFLSWTQFEPWLEKMEKDTDSVLVKNGMQAFGTKLVHTYNCQFDKAVQGKTVGSSTKGRRNDCAAFVKVIENEDGVLDCVGFFDHIGHDEAPQESEHAANKDADGEEVCFICGYTEPPEVDAEICEDVKWLRCSEETCGASAHEWCVQLMGRRCTECGNGMLTASLQKDKDKDVPLESETMTT</sequence>
<keyword evidence="4" id="KW-1185">Reference proteome</keyword>
<gene>
    <name evidence="3" type="ORF">HPBE_LOCUS15423</name>
</gene>
<feature type="domain" description="C2H2-type" evidence="2">
    <location>
        <begin position="261"/>
        <end position="289"/>
    </location>
</feature>
<reference evidence="3 4" key="1">
    <citation type="submission" date="2018-11" db="EMBL/GenBank/DDBJ databases">
        <authorList>
            <consortium name="Pathogen Informatics"/>
        </authorList>
    </citation>
    <scope>NUCLEOTIDE SEQUENCE [LARGE SCALE GENOMIC DNA]</scope>
</reference>
<evidence type="ECO:0000259" key="2">
    <source>
        <dbReference type="PROSITE" id="PS50157"/>
    </source>
</evidence>
<dbReference type="GO" id="GO:0008270">
    <property type="term" value="F:zinc ion binding"/>
    <property type="evidence" value="ECO:0007669"/>
    <property type="project" value="UniProtKB-KW"/>
</dbReference>
<dbReference type="AlphaFoldDB" id="A0A3P8DQ26"/>
<dbReference type="PANTHER" id="PTHR33936:SF24">
    <property type="entry name" value="C2H2-TYPE DOMAIN-CONTAINING PROTEIN"/>
    <property type="match status" value="1"/>
</dbReference>
<keyword evidence="1" id="KW-0863">Zinc-finger</keyword>
<reference evidence="5" key="2">
    <citation type="submission" date="2019-09" db="UniProtKB">
        <authorList>
            <consortium name="WormBaseParasite"/>
        </authorList>
    </citation>
    <scope>IDENTIFICATION</scope>
</reference>
<dbReference type="PROSITE" id="PS50157">
    <property type="entry name" value="ZINC_FINGER_C2H2_2"/>
    <property type="match status" value="2"/>
</dbReference>
<evidence type="ECO:0000313" key="5">
    <source>
        <dbReference type="WBParaSite" id="HPBE_0001542401-mRNA-1"/>
    </source>
</evidence>
<dbReference type="InterPro" id="IPR052797">
    <property type="entry name" value="RegFact_GeneExpr_CellDeath"/>
</dbReference>
<evidence type="ECO:0000256" key="1">
    <source>
        <dbReference type="PROSITE-ProRule" id="PRU00042"/>
    </source>
</evidence>
<keyword evidence="1" id="KW-0479">Metal-binding</keyword>
<dbReference type="Gene3D" id="3.30.160.60">
    <property type="entry name" value="Classic Zinc Finger"/>
    <property type="match status" value="1"/>
</dbReference>
<organism evidence="3">
    <name type="scientific">Heligmosomoides polygyrus</name>
    <name type="common">Parasitic roundworm</name>
    <dbReference type="NCBI Taxonomy" id="6339"/>
    <lineage>
        <taxon>Eukaryota</taxon>
        <taxon>Metazoa</taxon>
        <taxon>Ecdysozoa</taxon>
        <taxon>Nematoda</taxon>
        <taxon>Chromadorea</taxon>
        <taxon>Rhabditida</taxon>
        <taxon>Rhabditina</taxon>
        <taxon>Rhabditomorpha</taxon>
        <taxon>Strongyloidea</taxon>
        <taxon>Heligmosomidae</taxon>
        <taxon>Heligmosomoides</taxon>
    </lineage>
</organism>
<dbReference type="WBParaSite" id="HPBE_0001542401-mRNA-1">
    <property type="protein sequence ID" value="HPBE_0001542401-mRNA-1"/>
    <property type="gene ID" value="HPBE_0001542401"/>
</dbReference>
<dbReference type="EMBL" id="UZAH01028846">
    <property type="protein sequence ID" value="VDP02729.1"/>
    <property type="molecule type" value="Genomic_DNA"/>
</dbReference>
<name>A0A3P8DQ26_HELPZ</name>
<dbReference type="PROSITE" id="PS00028">
    <property type="entry name" value="ZINC_FINGER_C2H2_1"/>
    <property type="match status" value="4"/>
</dbReference>
<dbReference type="InterPro" id="IPR013087">
    <property type="entry name" value="Znf_C2H2_type"/>
</dbReference>
<keyword evidence="1" id="KW-0862">Zinc</keyword>
<dbReference type="Proteomes" id="UP000050761">
    <property type="component" value="Unassembled WGS sequence"/>
</dbReference>
<evidence type="ECO:0000313" key="3">
    <source>
        <dbReference type="EMBL" id="VDP02729.1"/>
    </source>
</evidence>